<dbReference type="Proteomes" id="UP000245410">
    <property type="component" value="Unassembled WGS sequence"/>
</dbReference>
<keyword evidence="2" id="KW-1185">Reference proteome</keyword>
<dbReference type="InterPro" id="IPR031009">
    <property type="entry name" value="Tcm_partner"/>
</dbReference>
<reference evidence="1 2" key="1">
    <citation type="submission" date="2018-05" db="EMBL/GenBank/DDBJ databases">
        <title>Micromonospora atacamensis sp. nov., a novel actinobacteria isolated from high altitude Atacama Desert soil.</title>
        <authorList>
            <person name="Carro L."/>
            <person name="Golinska P."/>
            <person name="Klenk H.-P."/>
            <person name="Goodfellow M."/>
        </authorList>
    </citation>
    <scope>NUCLEOTIDE SEQUENCE [LARGE SCALE GENOMIC DNA]</scope>
    <source>
        <strain evidence="1 2">5R2A7</strain>
    </source>
</reference>
<dbReference type="AlphaFoldDB" id="A0A317D637"/>
<sequence>MSANDDFFRSRKAAAVLKHGILKRYPVVFASKTGQGKPVVFLDGYAGRGEYEDEGEEGSPLLLSRCADTVRSFRSVLLFFVEKNPSHFANLQRVLEQRGGSTRRILRQGDVADHLPEVLSVARQASLFAFLDPFGLALDFGLVRSGLLGRPPSPPTEVLLHFSISAIARMGRAVQVAHSRGDRLPPAEQKTADHLTRFLGDDWWQDHFAQVNGDGDEETATEVALKVGAEYEKRLTTGTSYSAITMPVRPRPELSPKYVLMLFTRHTEGAWHFADAVGQAGVDLEEARYKSQMSQDTLFGSLPFDRPAHVNSALPRVAQVVERNIVRLLAESNPVQLAERVPEVYRGVLGQAWTRHARYAVKSLHRQGLIDHSGVGDFWKDPIRQL</sequence>
<dbReference type="RefSeq" id="WP_109817359.1">
    <property type="nucleotide sequence ID" value="NZ_QGKR01000173.1"/>
</dbReference>
<evidence type="ECO:0008006" key="3">
    <source>
        <dbReference type="Google" id="ProtNLM"/>
    </source>
</evidence>
<dbReference type="OrthoDB" id="5070486at2"/>
<dbReference type="NCBIfam" id="TIGR04474">
    <property type="entry name" value="tcm_partner"/>
    <property type="match status" value="1"/>
</dbReference>
<comment type="caution">
    <text evidence="1">The sequence shown here is derived from an EMBL/GenBank/DDBJ whole genome shotgun (WGS) entry which is preliminary data.</text>
</comment>
<organism evidence="1 2">
    <name type="scientific">Micromonospora acroterricola</name>
    <dbReference type="NCBI Taxonomy" id="2202421"/>
    <lineage>
        <taxon>Bacteria</taxon>
        <taxon>Bacillati</taxon>
        <taxon>Actinomycetota</taxon>
        <taxon>Actinomycetes</taxon>
        <taxon>Micromonosporales</taxon>
        <taxon>Micromonosporaceae</taxon>
        <taxon>Micromonospora</taxon>
    </lineage>
</organism>
<accession>A0A317D637</accession>
<protein>
    <recommendedName>
        <fullName evidence="3">Three-Cys-motif partner protein TcmP</fullName>
    </recommendedName>
</protein>
<name>A0A317D637_9ACTN</name>
<proteinExistence type="predicted"/>
<dbReference type="EMBL" id="QGKR01000173">
    <property type="protein sequence ID" value="PWR09742.1"/>
    <property type="molecule type" value="Genomic_DNA"/>
</dbReference>
<gene>
    <name evidence="1" type="ORF">DKT68_11250</name>
</gene>
<evidence type="ECO:0000313" key="2">
    <source>
        <dbReference type="Proteomes" id="UP000245410"/>
    </source>
</evidence>
<evidence type="ECO:0000313" key="1">
    <source>
        <dbReference type="EMBL" id="PWR09742.1"/>
    </source>
</evidence>